<protein>
    <submittedName>
        <fullName evidence="1">Uncharacterized protein</fullName>
    </submittedName>
</protein>
<comment type="caution">
    <text evidence="1">The sequence shown here is derived from an EMBL/GenBank/DDBJ whole genome shotgun (WGS) entry which is preliminary data.</text>
</comment>
<reference evidence="1" key="1">
    <citation type="submission" date="2022-03" db="EMBL/GenBank/DDBJ databases">
        <authorList>
            <person name="Sayadi A."/>
        </authorList>
    </citation>
    <scope>NUCLEOTIDE SEQUENCE</scope>
</reference>
<name>A0A9P0LJ11_ACAOB</name>
<dbReference type="Proteomes" id="UP001152888">
    <property type="component" value="Unassembled WGS sequence"/>
</dbReference>
<accession>A0A9P0LJ11</accession>
<dbReference type="AlphaFoldDB" id="A0A9P0LJ11"/>
<keyword evidence="2" id="KW-1185">Reference proteome</keyword>
<proteinExistence type="predicted"/>
<organism evidence="1 2">
    <name type="scientific">Acanthoscelides obtectus</name>
    <name type="common">Bean weevil</name>
    <name type="synonym">Bruchus obtectus</name>
    <dbReference type="NCBI Taxonomy" id="200917"/>
    <lineage>
        <taxon>Eukaryota</taxon>
        <taxon>Metazoa</taxon>
        <taxon>Ecdysozoa</taxon>
        <taxon>Arthropoda</taxon>
        <taxon>Hexapoda</taxon>
        <taxon>Insecta</taxon>
        <taxon>Pterygota</taxon>
        <taxon>Neoptera</taxon>
        <taxon>Endopterygota</taxon>
        <taxon>Coleoptera</taxon>
        <taxon>Polyphaga</taxon>
        <taxon>Cucujiformia</taxon>
        <taxon>Chrysomeloidea</taxon>
        <taxon>Chrysomelidae</taxon>
        <taxon>Bruchinae</taxon>
        <taxon>Bruchini</taxon>
        <taxon>Acanthoscelides</taxon>
    </lineage>
</organism>
<sequence length="98" mass="11257">MTVPIKQMPCIKGKSEKHDLLIQVLTPHVNKVILYYFIQELLKCALATRRKGHFKGLSKSLDMHDTVGIINTGYQLILENTSKSFITMQVYHVIFQNP</sequence>
<dbReference type="EMBL" id="CAKOFQ010007300">
    <property type="protein sequence ID" value="CAH1997720.1"/>
    <property type="molecule type" value="Genomic_DNA"/>
</dbReference>
<gene>
    <name evidence="1" type="ORF">ACAOBT_LOCUS23916</name>
</gene>
<evidence type="ECO:0000313" key="2">
    <source>
        <dbReference type="Proteomes" id="UP001152888"/>
    </source>
</evidence>
<evidence type="ECO:0000313" key="1">
    <source>
        <dbReference type="EMBL" id="CAH1997720.1"/>
    </source>
</evidence>